<proteinExistence type="predicted"/>
<geneLocation type="plasmid" evidence="1">
    <name>pJF-587</name>
</geneLocation>
<dbReference type="AlphaFoldDB" id="A0A217EU13"/>
<name>A0A217EU13_ENTAS</name>
<evidence type="ECO:0000313" key="1">
    <source>
        <dbReference type="EMBL" id="AQZ19792.1"/>
    </source>
</evidence>
<protein>
    <submittedName>
        <fullName evidence="1">Uncharacterized protein</fullName>
    </submittedName>
</protein>
<keyword evidence="1" id="KW-0614">Plasmid</keyword>
<organism evidence="1">
    <name type="scientific">Enterobacter asburiae</name>
    <dbReference type="NCBI Taxonomy" id="61645"/>
    <lineage>
        <taxon>Bacteria</taxon>
        <taxon>Pseudomonadati</taxon>
        <taxon>Pseudomonadota</taxon>
        <taxon>Gammaproteobacteria</taxon>
        <taxon>Enterobacterales</taxon>
        <taxon>Enterobacteriaceae</taxon>
        <taxon>Enterobacter</taxon>
        <taxon>Enterobacter cloacae complex</taxon>
    </lineage>
</organism>
<accession>A0A217EU13</accession>
<sequence>MPESVLIAWKHDTLLKYMPEILFIQNNNVKS</sequence>
<dbReference type="EMBL" id="KX912253">
    <property type="protein sequence ID" value="AQZ19792.1"/>
    <property type="molecule type" value="Genomic_DNA"/>
</dbReference>
<reference evidence="1" key="1">
    <citation type="journal article" date="2017" name="J. Antimicrob. Chemother.">
        <title>FRI-2 carbapenemase-producing Enterobacter cloacae complex in the UK.</title>
        <authorList>
            <person name="Meunier D."/>
            <person name="Findlay J."/>
            <person name="Doumith M."/>
            <person name="Godoy D."/>
            <person name="Perry C."/>
            <person name="Pike R."/>
            <person name="Gronthoud F."/>
            <person name="Shryane T."/>
            <person name="Poirel L."/>
            <person name="Welfare W."/>
            <person name="Woodford N."/>
            <person name="Hopkins K.L."/>
        </authorList>
    </citation>
    <scope>NUCLEOTIDE SEQUENCE</scope>
    <source>
        <strain evidence="1">H162620587</strain>
        <plasmid evidence="1">pJF-587</plasmid>
    </source>
</reference>